<protein>
    <submittedName>
        <fullName evidence="3">ATP-binding cassette domain-containing protein</fullName>
    </submittedName>
</protein>
<reference evidence="4" key="1">
    <citation type="journal article" date="2019" name="Int. J. Syst. Evol. Microbiol.">
        <title>The Global Catalogue of Microorganisms (GCM) 10K type strain sequencing project: providing services to taxonomists for standard genome sequencing and annotation.</title>
        <authorList>
            <consortium name="The Broad Institute Genomics Platform"/>
            <consortium name="The Broad Institute Genome Sequencing Center for Infectious Disease"/>
            <person name="Wu L."/>
            <person name="Ma J."/>
        </authorList>
    </citation>
    <scope>NUCLEOTIDE SEQUENCE [LARGE SCALE GENOMIC DNA]</scope>
    <source>
        <strain evidence="4">CCM 7043</strain>
    </source>
</reference>
<keyword evidence="3" id="KW-0067">ATP-binding</keyword>
<name>A0ABW4F5S2_9PSEU</name>
<sequence length="155" mass="16085">MIRLAGVRKRYRGRVEVLAGVDLELIPGRPVAVVGGNGTGKSTLLRIVAGCAAPTAGTVSGRPRVVGFLPGGFPASPRMPVRAYLRHLAALHGVRAADAARDAAALLDALRFTGDLDAPVARLSTGNAQKVGLTQALTCRAELLVLDEPWSSLDA</sequence>
<comment type="caution">
    <text evidence="3">The sequence shown here is derived from an EMBL/GenBank/DDBJ whole genome shotgun (WGS) entry which is preliminary data.</text>
</comment>
<dbReference type="InterPro" id="IPR050166">
    <property type="entry name" value="ABC_transporter_ATP-bind"/>
</dbReference>
<dbReference type="InterPro" id="IPR027417">
    <property type="entry name" value="P-loop_NTPase"/>
</dbReference>
<organism evidence="3 4">
    <name type="scientific">Pseudonocardia yunnanensis</name>
    <dbReference type="NCBI Taxonomy" id="58107"/>
    <lineage>
        <taxon>Bacteria</taxon>
        <taxon>Bacillati</taxon>
        <taxon>Actinomycetota</taxon>
        <taxon>Actinomycetes</taxon>
        <taxon>Pseudonocardiales</taxon>
        <taxon>Pseudonocardiaceae</taxon>
        <taxon>Pseudonocardia</taxon>
    </lineage>
</organism>
<keyword evidence="4" id="KW-1185">Reference proteome</keyword>
<proteinExistence type="predicted"/>
<dbReference type="GO" id="GO:0005524">
    <property type="term" value="F:ATP binding"/>
    <property type="evidence" value="ECO:0007669"/>
    <property type="project" value="UniProtKB-KW"/>
</dbReference>
<dbReference type="Gene3D" id="3.40.50.300">
    <property type="entry name" value="P-loop containing nucleotide triphosphate hydrolases"/>
    <property type="match status" value="1"/>
</dbReference>
<keyword evidence="3" id="KW-0547">Nucleotide-binding</keyword>
<evidence type="ECO:0000256" key="1">
    <source>
        <dbReference type="ARBA" id="ARBA00022448"/>
    </source>
</evidence>
<dbReference type="PANTHER" id="PTHR42788:SF19">
    <property type="entry name" value="ALIPHATIC SULFONATES IMPORT ATP-BINDING PROTEIN SSUB 2"/>
    <property type="match status" value="1"/>
</dbReference>
<accession>A0ABW4F5S2</accession>
<keyword evidence="1" id="KW-0813">Transport</keyword>
<dbReference type="SUPFAM" id="SSF52540">
    <property type="entry name" value="P-loop containing nucleoside triphosphate hydrolases"/>
    <property type="match status" value="1"/>
</dbReference>
<dbReference type="InterPro" id="IPR003439">
    <property type="entry name" value="ABC_transporter-like_ATP-bd"/>
</dbReference>
<gene>
    <name evidence="3" type="ORF">ACFSJD_33855</name>
</gene>
<dbReference type="RefSeq" id="WP_379659327.1">
    <property type="nucleotide sequence ID" value="NZ_JBHUCO010000045.1"/>
</dbReference>
<dbReference type="EMBL" id="JBHUCO010000045">
    <property type="protein sequence ID" value="MFD1522521.1"/>
    <property type="molecule type" value="Genomic_DNA"/>
</dbReference>
<evidence type="ECO:0000259" key="2">
    <source>
        <dbReference type="Pfam" id="PF00005"/>
    </source>
</evidence>
<dbReference type="Pfam" id="PF00005">
    <property type="entry name" value="ABC_tran"/>
    <property type="match status" value="1"/>
</dbReference>
<feature type="domain" description="ABC transporter" evidence="2">
    <location>
        <begin position="19"/>
        <end position="150"/>
    </location>
</feature>
<dbReference type="PANTHER" id="PTHR42788">
    <property type="entry name" value="TAURINE IMPORT ATP-BINDING PROTEIN-RELATED"/>
    <property type="match status" value="1"/>
</dbReference>
<evidence type="ECO:0000313" key="4">
    <source>
        <dbReference type="Proteomes" id="UP001597114"/>
    </source>
</evidence>
<dbReference type="Proteomes" id="UP001597114">
    <property type="component" value="Unassembled WGS sequence"/>
</dbReference>
<feature type="non-terminal residue" evidence="3">
    <location>
        <position position="155"/>
    </location>
</feature>
<evidence type="ECO:0000313" key="3">
    <source>
        <dbReference type="EMBL" id="MFD1522521.1"/>
    </source>
</evidence>